<keyword evidence="6" id="KW-1185">Reference proteome</keyword>
<dbReference type="PROSITE" id="PS51682">
    <property type="entry name" value="SAM_OMT_I"/>
    <property type="match status" value="1"/>
</dbReference>
<feature type="binding site" evidence="4">
    <location>
        <position position="79"/>
    </location>
    <ligand>
        <name>S-adenosyl-L-methionine</name>
        <dbReference type="ChEBI" id="CHEBI:59789"/>
    </ligand>
</feature>
<evidence type="ECO:0000256" key="1">
    <source>
        <dbReference type="ARBA" id="ARBA00022603"/>
    </source>
</evidence>
<feature type="binding site" evidence="4">
    <location>
        <position position="126"/>
    </location>
    <ligand>
        <name>S-adenosyl-L-methionine</name>
        <dbReference type="ChEBI" id="CHEBI:59789"/>
    </ligand>
</feature>
<dbReference type="InterPro" id="IPR029063">
    <property type="entry name" value="SAM-dependent_MTases_sf"/>
</dbReference>
<feature type="binding site" evidence="4">
    <location>
        <position position="126"/>
    </location>
    <ligand>
        <name>Mg(2+)</name>
        <dbReference type="ChEBI" id="CHEBI:18420"/>
    </ligand>
</feature>
<dbReference type="GO" id="GO:0000287">
    <property type="term" value="F:magnesium ion binding"/>
    <property type="evidence" value="ECO:0007669"/>
    <property type="project" value="UniProtKB-UniRule"/>
</dbReference>
<reference evidence="5 6" key="1">
    <citation type="submission" date="2019-01" db="EMBL/GenBank/DDBJ databases">
        <title>Draft genome sequences of the type strains of six Macrococcus species.</title>
        <authorList>
            <person name="Mazhar S."/>
            <person name="Altermann E."/>
            <person name="Hill C."/>
            <person name="Mcauliffe O."/>
        </authorList>
    </citation>
    <scope>NUCLEOTIDE SEQUENCE [LARGE SCALE GENOMIC DNA]</scope>
    <source>
        <strain evidence="5 6">CCM4811</strain>
    </source>
</reference>
<evidence type="ECO:0000256" key="3">
    <source>
        <dbReference type="ARBA" id="ARBA00022691"/>
    </source>
</evidence>
<comment type="similarity">
    <text evidence="4">Belongs to the class I-like SAM-binding methyltransferase superfamily. Cation-dependent O-methyltransferase family.</text>
</comment>
<comment type="catalytic activity">
    <reaction evidence="4">
        <text>5-hydroxyuridine(34) in tRNA + S-adenosyl-L-methionine = 5-methoxyuridine(34) in tRNA + S-adenosyl-L-homocysteine + H(+)</text>
        <dbReference type="Rhea" id="RHEA:60524"/>
        <dbReference type="Rhea" id="RHEA-COMP:13381"/>
        <dbReference type="Rhea" id="RHEA-COMP:15591"/>
        <dbReference type="ChEBI" id="CHEBI:15378"/>
        <dbReference type="ChEBI" id="CHEBI:57856"/>
        <dbReference type="ChEBI" id="CHEBI:59789"/>
        <dbReference type="ChEBI" id="CHEBI:136877"/>
        <dbReference type="ChEBI" id="CHEBI:143860"/>
    </reaction>
</comment>
<dbReference type="Pfam" id="PF01596">
    <property type="entry name" value="Methyltransf_3"/>
    <property type="match status" value="1"/>
</dbReference>
<protein>
    <recommendedName>
        <fullName evidence="4">tRNA 5-hydroxyuridine methyltransferase</fullName>
        <ecNumber evidence="4">2.1.1.-</ecNumber>
    </recommendedName>
    <alternativeName>
        <fullName evidence="4">ho5U methyltransferase</fullName>
    </alternativeName>
</protein>
<dbReference type="CDD" id="cd02440">
    <property type="entry name" value="AdoMet_MTases"/>
    <property type="match status" value="1"/>
</dbReference>
<gene>
    <name evidence="4" type="primary">trmR</name>
    <name evidence="5" type="ORF">ERX27_04595</name>
</gene>
<dbReference type="SUPFAM" id="SSF53335">
    <property type="entry name" value="S-adenosyl-L-methionine-dependent methyltransferases"/>
    <property type="match status" value="1"/>
</dbReference>
<proteinExistence type="inferred from homology"/>
<feature type="binding site" evidence="4">
    <location>
        <position position="32"/>
    </location>
    <ligand>
        <name>S-adenosyl-L-methionine</name>
        <dbReference type="ChEBI" id="CHEBI:59789"/>
    </ligand>
</feature>
<comment type="subunit">
    <text evidence="4">Homodimer.</text>
</comment>
<evidence type="ECO:0000256" key="2">
    <source>
        <dbReference type="ARBA" id="ARBA00022679"/>
    </source>
</evidence>
<dbReference type="EC" id="2.1.1.-" evidence="4"/>
<feature type="binding site" evidence="4">
    <location>
        <position position="153"/>
    </location>
    <ligand>
        <name>Mg(2+)</name>
        <dbReference type="ChEBI" id="CHEBI:18420"/>
    </ligand>
</feature>
<dbReference type="EMBL" id="SCWA01000006">
    <property type="protein sequence ID" value="TDL98228.1"/>
    <property type="molecule type" value="Genomic_DNA"/>
</dbReference>
<feature type="binding site" evidence="4">
    <location>
        <begin position="107"/>
        <end position="108"/>
    </location>
    <ligand>
        <name>S-adenosyl-L-methionine</name>
        <dbReference type="ChEBI" id="CHEBI:59789"/>
    </ligand>
</feature>
<dbReference type="Gene3D" id="3.40.50.150">
    <property type="entry name" value="Vaccinia Virus protein VP39"/>
    <property type="match status" value="1"/>
</dbReference>
<keyword evidence="4" id="KW-0479">Metal-binding</keyword>
<dbReference type="InterPro" id="IPR050362">
    <property type="entry name" value="Cation-dep_OMT"/>
</dbReference>
<dbReference type="OrthoDB" id="9799672at2"/>
<evidence type="ECO:0000256" key="4">
    <source>
        <dbReference type="HAMAP-Rule" id="MF_02217"/>
    </source>
</evidence>
<evidence type="ECO:0000313" key="5">
    <source>
        <dbReference type="EMBL" id="TDL98228.1"/>
    </source>
</evidence>
<dbReference type="AlphaFoldDB" id="A0A4R6BEQ5"/>
<evidence type="ECO:0000313" key="6">
    <source>
        <dbReference type="Proteomes" id="UP000295310"/>
    </source>
</evidence>
<dbReference type="GO" id="GO:0016300">
    <property type="term" value="F:tRNA (uridine) methyltransferase activity"/>
    <property type="evidence" value="ECO:0007669"/>
    <property type="project" value="UniProtKB-UniRule"/>
</dbReference>
<accession>A0A4R6BEQ5</accession>
<dbReference type="PANTHER" id="PTHR10509">
    <property type="entry name" value="O-METHYLTRANSFERASE-RELATED"/>
    <property type="match status" value="1"/>
</dbReference>
<dbReference type="GO" id="GO:0008757">
    <property type="term" value="F:S-adenosylmethionine-dependent methyltransferase activity"/>
    <property type="evidence" value="ECO:0007669"/>
    <property type="project" value="TreeGrafter"/>
</dbReference>
<keyword evidence="3 4" id="KW-0949">S-adenosyl-L-methionine</keyword>
<comment type="function">
    <text evidence="4">Catalyzes the methylation of 5-hydroxyuridine (ho5U) to form 5-methoxyuridine (mo5U) at position 34 in tRNAs.</text>
</comment>
<name>A0A4R6BEQ5_9STAP</name>
<dbReference type="GO" id="GO:0030488">
    <property type="term" value="P:tRNA methylation"/>
    <property type="evidence" value="ECO:0007669"/>
    <property type="project" value="UniProtKB-UniRule"/>
</dbReference>
<feature type="binding site" evidence="4">
    <location>
        <position position="152"/>
    </location>
    <ligand>
        <name>Mg(2+)</name>
        <dbReference type="ChEBI" id="CHEBI:18420"/>
    </ligand>
</feature>
<keyword evidence="2 4" id="KW-0808">Transferase</keyword>
<dbReference type="InterPro" id="IPR002935">
    <property type="entry name" value="SAM_O-MeTrfase"/>
</dbReference>
<keyword evidence="1 4" id="KW-0489">Methyltransferase</keyword>
<comment type="caution">
    <text evidence="5">The sequence shown here is derived from an EMBL/GenBank/DDBJ whole genome shotgun (WGS) entry which is preliminary data.</text>
</comment>
<feature type="binding site" evidence="4">
    <location>
        <position position="62"/>
    </location>
    <ligand>
        <name>S-adenosyl-L-methionine</name>
        <dbReference type="ChEBI" id="CHEBI:59789"/>
    </ligand>
</feature>
<sequence>MMNNREYITELNTLSPLDTLREYAEENAVPIMDKVALEMVKQLIRIHQSESILEIGTAIGYSGMHFASIHDHMHVTTIERNPEMYDLAVQNVRRFNYEEQIRLIFADAAEAFEKVNDREYDILFIDAAKAQSKKFFELYSPLVKKGGLIITDNILYHDFVGNIEIVRSRNVKQMVRKIEKYNDWLKEQSDYTTNFIDLGDGMSISIKER</sequence>
<organism evidence="5 6">
    <name type="scientific">Macrococcus brunensis</name>
    <dbReference type="NCBI Taxonomy" id="198483"/>
    <lineage>
        <taxon>Bacteria</taxon>
        <taxon>Bacillati</taxon>
        <taxon>Bacillota</taxon>
        <taxon>Bacilli</taxon>
        <taxon>Bacillales</taxon>
        <taxon>Staphylococcaceae</taxon>
        <taxon>Macrococcus</taxon>
    </lineage>
</organism>
<dbReference type="GO" id="GO:0008171">
    <property type="term" value="F:O-methyltransferase activity"/>
    <property type="evidence" value="ECO:0007669"/>
    <property type="project" value="InterPro"/>
</dbReference>
<dbReference type="HAMAP" id="MF_02217">
    <property type="entry name" value="TrmR_methyltr"/>
    <property type="match status" value="1"/>
</dbReference>
<dbReference type="Proteomes" id="UP000295310">
    <property type="component" value="Unassembled WGS sequence"/>
</dbReference>
<dbReference type="PANTHER" id="PTHR10509:SF14">
    <property type="entry name" value="CAFFEOYL-COA O-METHYLTRANSFERASE 3-RELATED"/>
    <property type="match status" value="1"/>
</dbReference>
<dbReference type="InterPro" id="IPR043675">
    <property type="entry name" value="TrmR_methyltr"/>
</dbReference>
<keyword evidence="4" id="KW-0460">Magnesium</keyword>
<keyword evidence="4" id="KW-0819">tRNA processing</keyword>